<dbReference type="GO" id="GO:0016020">
    <property type="term" value="C:membrane"/>
    <property type="evidence" value="ECO:0007669"/>
    <property type="project" value="UniProtKB-SubCell"/>
</dbReference>
<dbReference type="Proteomes" id="UP000622860">
    <property type="component" value="Unassembled WGS sequence"/>
</dbReference>
<feature type="transmembrane region" description="Helical" evidence="6">
    <location>
        <begin position="128"/>
        <end position="159"/>
    </location>
</feature>
<dbReference type="Pfam" id="PF02683">
    <property type="entry name" value="DsbD_TM"/>
    <property type="match status" value="1"/>
</dbReference>
<dbReference type="PANTHER" id="PTHR31272">
    <property type="entry name" value="CYTOCHROME C-TYPE BIOGENESIS PROTEIN HI_1454-RELATED"/>
    <property type="match status" value="1"/>
</dbReference>
<evidence type="ECO:0000256" key="5">
    <source>
        <dbReference type="ARBA" id="ARBA00023136"/>
    </source>
</evidence>
<feature type="transmembrane region" description="Helical" evidence="6">
    <location>
        <begin position="93"/>
        <end position="116"/>
    </location>
</feature>
<keyword evidence="4 6" id="KW-1133">Transmembrane helix</keyword>
<feature type="transmembrane region" description="Helical" evidence="6">
    <location>
        <begin position="200"/>
        <end position="218"/>
    </location>
</feature>
<feature type="transmembrane region" description="Helical" evidence="6">
    <location>
        <begin position="12"/>
        <end position="36"/>
    </location>
</feature>
<feature type="domain" description="Cytochrome C biogenesis protein transmembrane" evidence="7">
    <location>
        <begin position="9"/>
        <end position="191"/>
    </location>
</feature>
<dbReference type="InterPro" id="IPR051790">
    <property type="entry name" value="Cytochrome_c-biogenesis_DsbD"/>
</dbReference>
<evidence type="ECO:0000256" key="2">
    <source>
        <dbReference type="ARBA" id="ARBA00006143"/>
    </source>
</evidence>
<keyword evidence="9" id="KW-1185">Reference proteome</keyword>
<evidence type="ECO:0000256" key="4">
    <source>
        <dbReference type="ARBA" id="ARBA00022989"/>
    </source>
</evidence>
<reference evidence="8" key="1">
    <citation type="journal article" date="2014" name="Int. J. Syst. Evol. Microbiol.">
        <title>Complete genome sequence of Corynebacterium casei LMG S-19264T (=DSM 44701T), isolated from a smear-ripened cheese.</title>
        <authorList>
            <consortium name="US DOE Joint Genome Institute (JGI-PGF)"/>
            <person name="Walter F."/>
            <person name="Albersmeier A."/>
            <person name="Kalinowski J."/>
            <person name="Ruckert C."/>
        </authorList>
    </citation>
    <scope>NUCLEOTIDE SEQUENCE</scope>
    <source>
        <strain evidence="8">CGMCC 1.12754</strain>
    </source>
</reference>
<dbReference type="AlphaFoldDB" id="A0A917HGM4"/>
<protein>
    <submittedName>
        <fullName evidence="8">Cytochrome C biogenesis protein CcdA</fullName>
    </submittedName>
</protein>
<sequence length="237" mass="26743">MTEVADINIFIAFGAGFLSFISPCVLPLYPAFLSYITGMSVSEIKDENKMFNIKSILHTIFFLIGFSSIFIMFGFTTSFVAEFLKTYQEIIRQIGAIVIIFFGLVIVGIFNFKFLMKDKKITFKNRPAGFFGSFLIGMAFSLGWTPCTGPILGIVWSLAATQPELGMIMMISYILGFSLPFLILSFFIGKLTWIKRHSPLLVKIGGYIMIFMGIALFFDWMTKLTSFLASWFGFQGF</sequence>
<dbReference type="GO" id="GO:0017004">
    <property type="term" value="P:cytochrome complex assembly"/>
    <property type="evidence" value="ECO:0007669"/>
    <property type="project" value="InterPro"/>
</dbReference>
<feature type="transmembrane region" description="Helical" evidence="6">
    <location>
        <begin position="165"/>
        <end position="188"/>
    </location>
</feature>
<name>A0A917HGM4_9BACI</name>
<evidence type="ECO:0000256" key="6">
    <source>
        <dbReference type="SAM" id="Phobius"/>
    </source>
</evidence>
<dbReference type="RefSeq" id="WP_188455613.1">
    <property type="nucleotide sequence ID" value="NZ_BMFR01000009.1"/>
</dbReference>
<feature type="transmembrane region" description="Helical" evidence="6">
    <location>
        <begin position="56"/>
        <end position="81"/>
    </location>
</feature>
<evidence type="ECO:0000259" key="7">
    <source>
        <dbReference type="Pfam" id="PF02683"/>
    </source>
</evidence>
<evidence type="ECO:0000256" key="1">
    <source>
        <dbReference type="ARBA" id="ARBA00004141"/>
    </source>
</evidence>
<accession>A0A917HGM4</accession>
<keyword evidence="5 6" id="KW-0472">Membrane</keyword>
<organism evidence="8 9">
    <name type="scientific">Virgibacillus oceani</name>
    <dbReference type="NCBI Taxonomy" id="1479511"/>
    <lineage>
        <taxon>Bacteria</taxon>
        <taxon>Bacillati</taxon>
        <taxon>Bacillota</taxon>
        <taxon>Bacilli</taxon>
        <taxon>Bacillales</taxon>
        <taxon>Bacillaceae</taxon>
        <taxon>Virgibacillus</taxon>
    </lineage>
</organism>
<comment type="subcellular location">
    <subcellularLocation>
        <location evidence="1">Membrane</location>
        <topology evidence="1">Multi-pass membrane protein</topology>
    </subcellularLocation>
</comment>
<proteinExistence type="inferred from homology"/>
<evidence type="ECO:0000313" key="8">
    <source>
        <dbReference type="EMBL" id="GGG77947.1"/>
    </source>
</evidence>
<gene>
    <name evidence="8" type="primary">ccdA</name>
    <name evidence="8" type="ORF">GCM10011398_23910</name>
</gene>
<dbReference type="PANTHER" id="PTHR31272:SF4">
    <property type="entry name" value="CYTOCHROME C-TYPE BIOGENESIS PROTEIN HI_1454-RELATED"/>
    <property type="match status" value="1"/>
</dbReference>
<evidence type="ECO:0000313" key="9">
    <source>
        <dbReference type="Proteomes" id="UP000622860"/>
    </source>
</evidence>
<dbReference type="InterPro" id="IPR003834">
    <property type="entry name" value="Cyt_c_assmbl_TM_dom"/>
</dbReference>
<evidence type="ECO:0000256" key="3">
    <source>
        <dbReference type="ARBA" id="ARBA00022692"/>
    </source>
</evidence>
<comment type="similarity">
    <text evidence="2">Belongs to the DsbD family.</text>
</comment>
<dbReference type="EMBL" id="BMFR01000009">
    <property type="protein sequence ID" value="GGG77947.1"/>
    <property type="molecule type" value="Genomic_DNA"/>
</dbReference>
<reference evidence="8" key="2">
    <citation type="submission" date="2020-09" db="EMBL/GenBank/DDBJ databases">
        <authorList>
            <person name="Sun Q."/>
            <person name="Zhou Y."/>
        </authorList>
    </citation>
    <scope>NUCLEOTIDE SEQUENCE</scope>
    <source>
        <strain evidence="8">CGMCC 1.12754</strain>
    </source>
</reference>
<comment type="caution">
    <text evidence="8">The sequence shown here is derived from an EMBL/GenBank/DDBJ whole genome shotgun (WGS) entry which is preliminary data.</text>
</comment>
<keyword evidence="3 6" id="KW-0812">Transmembrane</keyword>